<evidence type="ECO:0000313" key="1">
    <source>
        <dbReference type="EMBL" id="MCZ8405369.1"/>
    </source>
</evidence>
<dbReference type="RefSeq" id="WP_269865545.1">
    <property type="nucleotide sequence ID" value="NZ_JAPZVI010000038.1"/>
</dbReference>
<reference evidence="1" key="1">
    <citation type="submission" date="2022-12" db="EMBL/GenBank/DDBJ databases">
        <authorList>
            <person name="Voronina O.L."/>
            <person name="Kunda M.S."/>
            <person name="Ryzhova N."/>
            <person name="Aksenova E.I."/>
        </authorList>
    </citation>
    <scope>NUCLEOTIDE SEQUENCE</scope>
    <source>
        <strain evidence="1">SCCH136:Ach223948</strain>
    </source>
</reference>
<proteinExistence type="predicted"/>
<comment type="caution">
    <text evidence="1">The sequence shown here is derived from an EMBL/GenBank/DDBJ whole genome shotgun (WGS) entry which is preliminary data.</text>
</comment>
<dbReference type="EMBL" id="JAPZVI010000038">
    <property type="protein sequence ID" value="MCZ8405369.1"/>
    <property type="molecule type" value="Genomic_DNA"/>
</dbReference>
<protein>
    <submittedName>
        <fullName evidence="1">Uncharacterized protein</fullName>
    </submittedName>
</protein>
<organism evidence="1 2">
    <name type="scientific">Alcaligenes xylosoxydans xylosoxydans</name>
    <name type="common">Achromobacter xylosoxidans</name>
    <dbReference type="NCBI Taxonomy" id="85698"/>
    <lineage>
        <taxon>Bacteria</taxon>
        <taxon>Pseudomonadati</taxon>
        <taxon>Pseudomonadota</taxon>
        <taxon>Betaproteobacteria</taxon>
        <taxon>Burkholderiales</taxon>
        <taxon>Alcaligenaceae</taxon>
        <taxon>Achromobacter</taxon>
    </lineage>
</organism>
<name>A0A9X3L3X4_ALCXX</name>
<gene>
    <name evidence="1" type="ORF">O9570_28225</name>
</gene>
<dbReference type="AlphaFoldDB" id="A0A9X3L3X4"/>
<dbReference type="Proteomes" id="UP001141992">
    <property type="component" value="Unassembled WGS sequence"/>
</dbReference>
<accession>A0A9X3L3X4</accession>
<evidence type="ECO:0000313" key="2">
    <source>
        <dbReference type="Proteomes" id="UP001141992"/>
    </source>
</evidence>
<sequence>MLYTNAIFAREESIDTAAGCLLPSSSYSIRPHVLIYEFLERMEGEGEAAGVLVSSTVDPYLQDFSVVVSFALNCTCTPDVDLARRLTSGGRGLATRVAPKELVRRFFDQEYWCRPEDNAFLSDFTNRLIGLPRSTFLGVMRALRTYVNGMHRIADDLELAYTLLVASVESLAQDFDGHESDWDSFDERKRKAVDEALSAADEVTSQRVREALLSVEHVALGRRFREFAIAHTTPAYFRESSGGDGLRLARSDLAEVLGLAYQSRSKYVHQLRRLPDMVTMGHGYAETALDGRSTHLTLQGLARLMRSIIIEFVMRQAPVDREPYDYHLERSGVMQMQLAPQYWVGRAEGDITKAGRDKLEGFLQQLASCLLKQPGAVITDMREVLTKVAEFAATVKKPLRLPYLALHFLFNWHVSENDYAATSPALKALIESELGEPGSESLIAHNLSGQTIDWPLEVHRRTVDGYLRRRAAASGLRFPRVFETGIILDLAERYRLVGDMDACRAMVALAVENHPGHAGLLAFERDFQDVSPIRWGHVMLPTSKEPMNESSASV</sequence>